<proteinExistence type="predicted"/>
<evidence type="ECO:0000259" key="1">
    <source>
        <dbReference type="Pfam" id="PF05018"/>
    </source>
</evidence>
<reference evidence="3" key="1">
    <citation type="submission" date="2016-11" db="UniProtKB">
        <authorList>
            <consortium name="WormBaseParasite"/>
        </authorList>
    </citation>
    <scope>IDENTIFICATION</scope>
</reference>
<dbReference type="Proteomes" id="UP000095280">
    <property type="component" value="Unplaced"/>
</dbReference>
<sequence>MRSLLYCSARPTPPLPPRFFRDALDDQGRRFPYPLAFYLPALLPRPRQLDFLLAYELASRAAAQAPPAALNRSAADCLDAETATVRRDFVEFTAAAAALRMTSPTSPAFPAARREFFVSVSQLYCQKAVPGHRWGRAGPLPDRVGRLLARLPGFADAFNCLGDGRRVCRPGSRGQRLPGLLTCGPAGPTAQFEFPYKLSEDLRALRVGGGRGGPGDRSADEPVFLKQCPDKTCIEMFKDTFQSGFLSVLYSIGSKPLQIWTKQVRNGHIKRITDNDIQSLVLEIVGTNVSTTYITCPAESDKTLGIKLPFLVMIIKNLKKYFTFEVQILDDKNVRRRFRASNYQSTTRVKPFICTMPMRLDEGWNQIQFNLSDFTRRAYGTNYIETLRIQIHANCRIRRVYFSDRLYTEDELPAEFKLFLPVGGQKSGDKLPAATQQQAKIKNNNRTGENADQSALLLTIADVALQAVQPVKDGLQLLLMLQLAVHRVSGGGGGSLTLANPLSGIGDELQLLLLASLGSLQPLPGVQQLQVQLRELGFVVSGWRRLLLQLLLLLPLPADTELTPMRTRGCCCCCCPAAVEDVAEAVDAADAFVDVEVDVADACCWRCGGRGHLDSQLTVPLLVDQFVGAVADLLADVIGRQRRAAGRRRSGDRHFLLVLLSSLVIVNADFIVGLDIVGAFSCFNISSGSGFAAGRGWAGLQGGQVAGAGLLIRGIEKLHRGRRGAAALIAAAAAVVTAALAASSTRCQSSWTLAGEHFAAAAAWAAVAAGGSGGGGGGRDSVGGGGR</sequence>
<dbReference type="AlphaFoldDB" id="A0A1I8HWY4"/>
<keyword evidence="2" id="KW-1185">Reference proteome</keyword>
<protein>
    <submittedName>
        <fullName evidence="3">DUF667 domain-containing protein</fullName>
    </submittedName>
</protein>
<dbReference type="PANTHER" id="PTHR12458">
    <property type="entry name" value="ORF PROTEIN"/>
    <property type="match status" value="1"/>
</dbReference>
<dbReference type="Pfam" id="PF05018">
    <property type="entry name" value="CFA20_dom"/>
    <property type="match status" value="1"/>
</dbReference>
<dbReference type="InterPro" id="IPR040441">
    <property type="entry name" value="CFA20/CFAP20DC"/>
</dbReference>
<organism evidence="2 3">
    <name type="scientific">Macrostomum lignano</name>
    <dbReference type="NCBI Taxonomy" id="282301"/>
    <lineage>
        <taxon>Eukaryota</taxon>
        <taxon>Metazoa</taxon>
        <taxon>Spiralia</taxon>
        <taxon>Lophotrochozoa</taxon>
        <taxon>Platyhelminthes</taxon>
        <taxon>Rhabditophora</taxon>
        <taxon>Macrostomorpha</taxon>
        <taxon>Macrostomida</taxon>
        <taxon>Macrostomidae</taxon>
        <taxon>Macrostomum</taxon>
    </lineage>
</organism>
<evidence type="ECO:0000313" key="3">
    <source>
        <dbReference type="WBParaSite" id="maker-uti_cns_0008462-snap-gene-0.2-mRNA-1"/>
    </source>
</evidence>
<feature type="domain" description="CFA20" evidence="1">
    <location>
        <begin position="236"/>
        <end position="419"/>
    </location>
</feature>
<dbReference type="InterPro" id="IPR007714">
    <property type="entry name" value="CFA20_dom"/>
</dbReference>
<name>A0A1I8HWY4_9PLAT</name>
<accession>A0A1I8HWY4</accession>
<evidence type="ECO:0000313" key="2">
    <source>
        <dbReference type="Proteomes" id="UP000095280"/>
    </source>
</evidence>
<dbReference type="WBParaSite" id="maker-uti_cns_0008462-snap-gene-0.2-mRNA-1">
    <property type="protein sequence ID" value="maker-uti_cns_0008462-snap-gene-0.2-mRNA-1"/>
    <property type="gene ID" value="maker-uti_cns_0008462-snap-gene-0.2"/>
</dbReference>